<keyword evidence="10" id="KW-0812">Transmembrane</keyword>
<keyword evidence="3" id="KW-0597">Phosphoprotein</keyword>
<evidence type="ECO:0000256" key="9">
    <source>
        <dbReference type="SAM" id="Coils"/>
    </source>
</evidence>
<dbReference type="PANTHER" id="PTHR24421:SF10">
    <property type="entry name" value="NITRATE_NITRITE SENSOR PROTEIN NARQ"/>
    <property type="match status" value="1"/>
</dbReference>
<dbReference type="EC" id="2.7.13.3" evidence="2"/>
<organism evidence="12 13">
    <name type="scientific">Georgenia halophila</name>
    <dbReference type="NCBI Taxonomy" id="620889"/>
    <lineage>
        <taxon>Bacteria</taxon>
        <taxon>Bacillati</taxon>
        <taxon>Actinomycetota</taxon>
        <taxon>Actinomycetes</taxon>
        <taxon>Micrococcales</taxon>
        <taxon>Bogoriellaceae</taxon>
        <taxon>Georgenia</taxon>
    </lineage>
</organism>
<evidence type="ECO:0000256" key="1">
    <source>
        <dbReference type="ARBA" id="ARBA00000085"/>
    </source>
</evidence>
<keyword evidence="13" id="KW-1185">Reference proteome</keyword>
<keyword evidence="7" id="KW-0067">ATP-binding</keyword>
<evidence type="ECO:0000259" key="11">
    <source>
        <dbReference type="Pfam" id="PF07730"/>
    </source>
</evidence>
<feature type="transmembrane region" description="Helical" evidence="10">
    <location>
        <begin position="71"/>
        <end position="92"/>
    </location>
</feature>
<keyword evidence="5" id="KW-0547">Nucleotide-binding</keyword>
<dbReference type="Pfam" id="PF07730">
    <property type="entry name" value="HisKA_3"/>
    <property type="match status" value="1"/>
</dbReference>
<keyword evidence="10" id="KW-0472">Membrane</keyword>
<dbReference type="EMBL" id="BAABGN010000001">
    <property type="protein sequence ID" value="GAA4415234.1"/>
    <property type="molecule type" value="Genomic_DNA"/>
</dbReference>
<proteinExistence type="predicted"/>
<keyword evidence="4" id="KW-0808">Transferase</keyword>
<dbReference type="SUPFAM" id="SSF55874">
    <property type="entry name" value="ATPase domain of HSP90 chaperone/DNA topoisomerase II/histidine kinase"/>
    <property type="match status" value="1"/>
</dbReference>
<comment type="caution">
    <text evidence="12">The sequence shown here is derived from an EMBL/GenBank/DDBJ whole genome shotgun (WGS) entry which is preliminary data.</text>
</comment>
<dbReference type="InterPro" id="IPR036890">
    <property type="entry name" value="HATPase_C_sf"/>
</dbReference>
<feature type="transmembrane region" description="Helical" evidence="10">
    <location>
        <begin position="99"/>
        <end position="118"/>
    </location>
</feature>
<feature type="transmembrane region" description="Helical" evidence="10">
    <location>
        <begin position="43"/>
        <end position="65"/>
    </location>
</feature>
<feature type="transmembrane region" description="Helical" evidence="10">
    <location>
        <begin position="130"/>
        <end position="150"/>
    </location>
</feature>
<keyword evidence="9" id="KW-0175">Coiled coil</keyword>
<dbReference type="Proteomes" id="UP001500622">
    <property type="component" value="Unassembled WGS sequence"/>
</dbReference>
<reference evidence="13" key="1">
    <citation type="journal article" date="2019" name="Int. J. Syst. Evol. Microbiol.">
        <title>The Global Catalogue of Microorganisms (GCM) 10K type strain sequencing project: providing services to taxonomists for standard genome sequencing and annotation.</title>
        <authorList>
            <consortium name="The Broad Institute Genomics Platform"/>
            <consortium name="The Broad Institute Genome Sequencing Center for Infectious Disease"/>
            <person name="Wu L."/>
            <person name="Ma J."/>
        </authorList>
    </citation>
    <scope>NUCLEOTIDE SEQUENCE [LARGE SCALE GENOMIC DNA]</scope>
    <source>
        <strain evidence="13">JCM 17810</strain>
    </source>
</reference>
<dbReference type="RefSeq" id="WP_345214563.1">
    <property type="nucleotide sequence ID" value="NZ_BAABGN010000001.1"/>
</dbReference>
<dbReference type="Gene3D" id="3.30.565.10">
    <property type="entry name" value="Histidine kinase-like ATPase, C-terminal domain"/>
    <property type="match status" value="1"/>
</dbReference>
<comment type="catalytic activity">
    <reaction evidence="1">
        <text>ATP + protein L-histidine = ADP + protein N-phospho-L-histidine.</text>
        <dbReference type="EC" id="2.7.13.3"/>
    </reaction>
</comment>
<evidence type="ECO:0000256" key="3">
    <source>
        <dbReference type="ARBA" id="ARBA00022553"/>
    </source>
</evidence>
<evidence type="ECO:0000256" key="8">
    <source>
        <dbReference type="ARBA" id="ARBA00023012"/>
    </source>
</evidence>
<evidence type="ECO:0000256" key="5">
    <source>
        <dbReference type="ARBA" id="ARBA00022741"/>
    </source>
</evidence>
<gene>
    <name evidence="12" type="ORF">GCM10023169_01360</name>
</gene>
<evidence type="ECO:0000313" key="12">
    <source>
        <dbReference type="EMBL" id="GAA4415234.1"/>
    </source>
</evidence>
<keyword evidence="8" id="KW-0902">Two-component regulatory system</keyword>
<evidence type="ECO:0000256" key="7">
    <source>
        <dbReference type="ARBA" id="ARBA00022840"/>
    </source>
</evidence>
<dbReference type="InterPro" id="IPR050482">
    <property type="entry name" value="Sensor_HK_TwoCompSys"/>
</dbReference>
<keyword evidence="6" id="KW-0418">Kinase</keyword>
<keyword evidence="10" id="KW-1133">Transmembrane helix</keyword>
<evidence type="ECO:0000256" key="4">
    <source>
        <dbReference type="ARBA" id="ARBA00022679"/>
    </source>
</evidence>
<dbReference type="InterPro" id="IPR011712">
    <property type="entry name" value="Sig_transdc_His_kin_sub3_dim/P"/>
</dbReference>
<evidence type="ECO:0000256" key="6">
    <source>
        <dbReference type="ARBA" id="ARBA00022777"/>
    </source>
</evidence>
<dbReference type="PANTHER" id="PTHR24421">
    <property type="entry name" value="NITRATE/NITRITE SENSOR PROTEIN NARX-RELATED"/>
    <property type="match status" value="1"/>
</dbReference>
<evidence type="ECO:0000313" key="13">
    <source>
        <dbReference type="Proteomes" id="UP001500622"/>
    </source>
</evidence>
<sequence length="397" mass="40918">MTSDPADMCVPSRPSVRVVVAAVVIVAVCAATATYAELQNDPATAVVTVDIVAGVLGVILVPVLVVRPVAAAVVLAVLAGLSPAATPAATAATLAVGRWAPFPVAVGVAALGALTHVVRGVWRPPPDLPMVWWVVLVVVAHAALLAWGALSRSRAQVLAALRERARRAESDRDRAVAEARAEERTRIAREMHDVLAHRLSLLATHAGALEFRPDSPPEQIARAAGVVRAGVHQALDELRDVIGVLRYEPPSAAAAGGVGAGSAPAGVPAPQPGADRLEDLVTEARQAGSAVGLELRLDGDAPGLVGRTTYRVVQEGLTNARKHAPGLAVEVSVTGREGEGVDVRVANPLPPSPVAAVPGSGTGLVGLEERLQLVGGRLEHGVNGRRFVLSAWLPWPP</sequence>
<feature type="coiled-coil region" evidence="9">
    <location>
        <begin position="158"/>
        <end position="185"/>
    </location>
</feature>
<dbReference type="CDD" id="cd16917">
    <property type="entry name" value="HATPase_UhpB-NarQ-NarX-like"/>
    <property type="match status" value="1"/>
</dbReference>
<dbReference type="Gene3D" id="1.20.5.1930">
    <property type="match status" value="1"/>
</dbReference>
<protein>
    <recommendedName>
        <fullName evidence="2">histidine kinase</fullName>
        <ecNumber evidence="2">2.7.13.3</ecNumber>
    </recommendedName>
</protein>
<accession>A0ABP8KSI2</accession>
<feature type="domain" description="Signal transduction histidine kinase subgroup 3 dimerisation and phosphoacceptor" evidence="11">
    <location>
        <begin position="183"/>
        <end position="248"/>
    </location>
</feature>
<name>A0ABP8KSI2_9MICO</name>
<evidence type="ECO:0000256" key="2">
    <source>
        <dbReference type="ARBA" id="ARBA00012438"/>
    </source>
</evidence>
<evidence type="ECO:0000256" key="10">
    <source>
        <dbReference type="SAM" id="Phobius"/>
    </source>
</evidence>
<feature type="transmembrane region" description="Helical" evidence="10">
    <location>
        <begin position="15"/>
        <end position="36"/>
    </location>
</feature>